<dbReference type="AlphaFoldDB" id="A0AAN8EKH6"/>
<dbReference type="Proteomes" id="UP001316803">
    <property type="component" value="Unassembled WGS sequence"/>
</dbReference>
<organism evidence="2 3">
    <name type="scientific">Knufia fluminis</name>
    <dbReference type="NCBI Taxonomy" id="191047"/>
    <lineage>
        <taxon>Eukaryota</taxon>
        <taxon>Fungi</taxon>
        <taxon>Dikarya</taxon>
        <taxon>Ascomycota</taxon>
        <taxon>Pezizomycotina</taxon>
        <taxon>Eurotiomycetes</taxon>
        <taxon>Chaetothyriomycetidae</taxon>
        <taxon>Chaetothyriales</taxon>
        <taxon>Trichomeriaceae</taxon>
        <taxon>Knufia</taxon>
    </lineage>
</organism>
<proteinExistence type="predicted"/>
<feature type="compositionally biased region" description="Basic and acidic residues" evidence="1">
    <location>
        <begin position="21"/>
        <end position="33"/>
    </location>
</feature>
<evidence type="ECO:0000313" key="3">
    <source>
        <dbReference type="Proteomes" id="UP001316803"/>
    </source>
</evidence>
<sequence length="237" mass="27066">MALPNPSSMEPSEESDCSSSRNEKPPESPRDSRQPSSAEVSEAHRKSSVNSHIAKLPPRDEHGNLIPESPRTKWRRCEGEENKNVQREWRVELRASKDNDSKHTCTSMWPFWSTHGEYDEDDEACGTVLCGDVHIYLANEPSDACRCVAVYNVHFRPDLETEEDSGNCLVVEKAPMKSKRAQAKYKRDVDKPRYWAVNQDRMKHFKLYLLLPPDCPEGKDGETLSLMVIMISVILHL</sequence>
<keyword evidence="3" id="KW-1185">Reference proteome</keyword>
<protein>
    <submittedName>
        <fullName evidence="2">Uncharacterized protein</fullName>
    </submittedName>
</protein>
<reference evidence="2 3" key="1">
    <citation type="submission" date="2022-12" db="EMBL/GenBank/DDBJ databases">
        <title>Genomic features and morphological characterization of a novel Knufia sp. strain isolated from spacecraft assembly facility.</title>
        <authorList>
            <person name="Teixeira M."/>
            <person name="Chander A.M."/>
            <person name="Stajich J.E."/>
            <person name="Venkateswaran K."/>
        </authorList>
    </citation>
    <scope>NUCLEOTIDE SEQUENCE [LARGE SCALE GENOMIC DNA]</scope>
    <source>
        <strain evidence="2 3">FJI-L2-BK-P2</strain>
    </source>
</reference>
<evidence type="ECO:0000313" key="2">
    <source>
        <dbReference type="EMBL" id="KAK5951615.1"/>
    </source>
</evidence>
<evidence type="ECO:0000256" key="1">
    <source>
        <dbReference type="SAM" id="MobiDB-lite"/>
    </source>
</evidence>
<dbReference type="EMBL" id="JAKLMC020000019">
    <property type="protein sequence ID" value="KAK5951615.1"/>
    <property type="molecule type" value="Genomic_DNA"/>
</dbReference>
<feature type="compositionally biased region" description="Low complexity" evidence="1">
    <location>
        <begin position="1"/>
        <end position="10"/>
    </location>
</feature>
<name>A0AAN8EKH6_9EURO</name>
<comment type="caution">
    <text evidence="2">The sequence shown here is derived from an EMBL/GenBank/DDBJ whole genome shotgun (WGS) entry which is preliminary data.</text>
</comment>
<accession>A0AAN8EKH6</accession>
<feature type="region of interest" description="Disordered" evidence="1">
    <location>
        <begin position="1"/>
        <end position="80"/>
    </location>
</feature>
<gene>
    <name evidence="2" type="ORF">OHC33_007294</name>
</gene>